<proteinExistence type="predicted"/>
<feature type="domain" description="Glycosyl transferase family 1" evidence="1">
    <location>
        <begin position="58"/>
        <end position="161"/>
    </location>
</feature>
<gene>
    <name evidence="2" type="ORF">S06H3_49507</name>
</gene>
<dbReference type="EMBL" id="BARV01031262">
    <property type="protein sequence ID" value="GAI35701.1"/>
    <property type="molecule type" value="Genomic_DNA"/>
</dbReference>
<protein>
    <recommendedName>
        <fullName evidence="1">Glycosyl transferase family 1 domain-containing protein</fullName>
    </recommendedName>
</protein>
<dbReference type="Gene3D" id="3.40.50.2000">
    <property type="entry name" value="Glycogen Phosphorylase B"/>
    <property type="match status" value="1"/>
</dbReference>
<sequence length="192" mass="22236">LDDDRYIKLSNNSTKKDCIVSAGFSGRNYEYLSKIAGRMLDVRFVIIVYPDCLKDIKFTDNIEIVSGISELDYCRYITKAKLFFLPIKNMETANGHLGIVQAMSLRTMLITNITKGTKDYLQPDINCVIYPDGNIEETVNIIRQSLRDSVRRQYIVEKAYNFARRNFNVQKDINTLNDIINLLLNKRDNHHT</sequence>
<name>X1NZS0_9ZZZZ</name>
<feature type="non-terminal residue" evidence="2">
    <location>
        <position position="1"/>
    </location>
</feature>
<dbReference type="AlphaFoldDB" id="X1NZS0"/>
<evidence type="ECO:0000313" key="2">
    <source>
        <dbReference type="EMBL" id="GAI35701.1"/>
    </source>
</evidence>
<dbReference type="SUPFAM" id="SSF53756">
    <property type="entry name" value="UDP-Glycosyltransferase/glycogen phosphorylase"/>
    <property type="match status" value="1"/>
</dbReference>
<evidence type="ECO:0000259" key="1">
    <source>
        <dbReference type="Pfam" id="PF00534"/>
    </source>
</evidence>
<dbReference type="Pfam" id="PF00534">
    <property type="entry name" value="Glycos_transf_1"/>
    <property type="match status" value="1"/>
</dbReference>
<comment type="caution">
    <text evidence="2">The sequence shown here is derived from an EMBL/GenBank/DDBJ whole genome shotgun (WGS) entry which is preliminary data.</text>
</comment>
<dbReference type="GO" id="GO:0016757">
    <property type="term" value="F:glycosyltransferase activity"/>
    <property type="evidence" value="ECO:0007669"/>
    <property type="project" value="InterPro"/>
</dbReference>
<dbReference type="InterPro" id="IPR001296">
    <property type="entry name" value="Glyco_trans_1"/>
</dbReference>
<reference evidence="2" key="1">
    <citation type="journal article" date="2014" name="Front. Microbiol.">
        <title>High frequency of phylogenetically diverse reductive dehalogenase-homologous genes in deep subseafloor sedimentary metagenomes.</title>
        <authorList>
            <person name="Kawai M."/>
            <person name="Futagami T."/>
            <person name="Toyoda A."/>
            <person name="Takaki Y."/>
            <person name="Nishi S."/>
            <person name="Hori S."/>
            <person name="Arai W."/>
            <person name="Tsubouchi T."/>
            <person name="Morono Y."/>
            <person name="Uchiyama I."/>
            <person name="Ito T."/>
            <person name="Fujiyama A."/>
            <person name="Inagaki F."/>
            <person name="Takami H."/>
        </authorList>
    </citation>
    <scope>NUCLEOTIDE SEQUENCE</scope>
    <source>
        <strain evidence="2">Expedition CK06-06</strain>
    </source>
</reference>
<accession>X1NZS0</accession>
<organism evidence="2">
    <name type="scientific">marine sediment metagenome</name>
    <dbReference type="NCBI Taxonomy" id="412755"/>
    <lineage>
        <taxon>unclassified sequences</taxon>
        <taxon>metagenomes</taxon>
        <taxon>ecological metagenomes</taxon>
    </lineage>
</organism>